<proteinExistence type="predicted"/>
<comment type="caution">
    <text evidence="1">The sequence shown here is derived from an EMBL/GenBank/DDBJ whole genome shotgun (WGS) entry which is preliminary data.</text>
</comment>
<gene>
    <name evidence="1" type="ORF">chiPu_0024769</name>
</gene>
<dbReference type="AlphaFoldDB" id="A0A401TE13"/>
<dbReference type="EMBL" id="BEZZ01045984">
    <property type="protein sequence ID" value="GCC40876.1"/>
    <property type="molecule type" value="Genomic_DNA"/>
</dbReference>
<reference evidence="1 2" key="1">
    <citation type="journal article" date="2018" name="Nat. Ecol. Evol.">
        <title>Shark genomes provide insights into elasmobranch evolution and the origin of vertebrates.</title>
        <authorList>
            <person name="Hara Y"/>
            <person name="Yamaguchi K"/>
            <person name="Onimaru K"/>
            <person name="Kadota M"/>
            <person name="Koyanagi M"/>
            <person name="Keeley SD"/>
            <person name="Tatsumi K"/>
            <person name="Tanaka K"/>
            <person name="Motone F"/>
            <person name="Kageyama Y"/>
            <person name="Nozu R"/>
            <person name="Adachi N"/>
            <person name="Nishimura O"/>
            <person name="Nakagawa R"/>
            <person name="Tanegashima C"/>
            <person name="Kiyatake I"/>
            <person name="Matsumoto R"/>
            <person name="Murakumo K"/>
            <person name="Nishida K"/>
            <person name="Terakita A"/>
            <person name="Kuratani S"/>
            <person name="Sato K"/>
            <person name="Hyodo S Kuraku.S."/>
        </authorList>
    </citation>
    <scope>NUCLEOTIDE SEQUENCE [LARGE SCALE GENOMIC DNA]</scope>
</reference>
<keyword evidence="2" id="KW-1185">Reference proteome</keyword>
<sequence length="100" mass="10249">MGSDCAPSPCALRPVLVMGSDCAPLSQRTLQRVVVVLEALQLEEVFGSLALLVGRQVGDLDGAGRGALGGMGQLFRCSLVLGWASAVPGLKAVGENTDKP</sequence>
<organism evidence="1 2">
    <name type="scientific">Chiloscyllium punctatum</name>
    <name type="common">Brownbanded bambooshark</name>
    <name type="synonym">Hemiscyllium punctatum</name>
    <dbReference type="NCBI Taxonomy" id="137246"/>
    <lineage>
        <taxon>Eukaryota</taxon>
        <taxon>Metazoa</taxon>
        <taxon>Chordata</taxon>
        <taxon>Craniata</taxon>
        <taxon>Vertebrata</taxon>
        <taxon>Chondrichthyes</taxon>
        <taxon>Elasmobranchii</taxon>
        <taxon>Galeomorphii</taxon>
        <taxon>Galeoidea</taxon>
        <taxon>Orectolobiformes</taxon>
        <taxon>Hemiscylliidae</taxon>
        <taxon>Chiloscyllium</taxon>
    </lineage>
</organism>
<evidence type="ECO:0000313" key="1">
    <source>
        <dbReference type="EMBL" id="GCC40876.1"/>
    </source>
</evidence>
<dbReference type="Proteomes" id="UP000287033">
    <property type="component" value="Unassembled WGS sequence"/>
</dbReference>
<accession>A0A401TE13</accession>
<name>A0A401TE13_CHIPU</name>
<protein>
    <submittedName>
        <fullName evidence="1">Uncharacterized protein</fullName>
    </submittedName>
</protein>
<evidence type="ECO:0000313" key="2">
    <source>
        <dbReference type="Proteomes" id="UP000287033"/>
    </source>
</evidence>